<keyword evidence="4" id="KW-0600">Photoreceptor protein</keyword>
<dbReference type="Pfam" id="PF00989">
    <property type="entry name" value="PAS"/>
    <property type="match status" value="1"/>
</dbReference>
<dbReference type="PROSITE" id="PS50112">
    <property type="entry name" value="PAS"/>
    <property type="match status" value="1"/>
</dbReference>
<keyword evidence="7" id="KW-0285">Flavoprotein</keyword>
<dbReference type="RefSeq" id="WP_198474039.1">
    <property type="nucleotide sequence ID" value="NZ_JADGMQ010000001.1"/>
</dbReference>
<dbReference type="NCBIfam" id="TIGR00229">
    <property type="entry name" value="sensory_box"/>
    <property type="match status" value="1"/>
</dbReference>
<dbReference type="SMART" id="SM00911">
    <property type="entry name" value="HWE_HK"/>
    <property type="match status" value="1"/>
</dbReference>
<evidence type="ECO:0000313" key="20">
    <source>
        <dbReference type="Proteomes" id="UP000601789"/>
    </source>
</evidence>
<evidence type="ECO:0000313" key="19">
    <source>
        <dbReference type="EMBL" id="MBI1619600.1"/>
    </source>
</evidence>
<comment type="catalytic activity">
    <reaction evidence="1">
        <text>ATP + protein L-histidine = ADP + protein N-phospho-L-histidine.</text>
        <dbReference type="EC" id="2.7.13.3"/>
    </reaction>
</comment>
<evidence type="ECO:0000256" key="10">
    <source>
        <dbReference type="ARBA" id="ARBA00022737"/>
    </source>
</evidence>
<accession>A0ABS0SAA0</accession>
<evidence type="ECO:0000256" key="2">
    <source>
        <dbReference type="ARBA" id="ARBA00012438"/>
    </source>
</evidence>
<keyword evidence="14" id="KW-0157">Chromophore</keyword>
<dbReference type="InterPro" id="IPR013767">
    <property type="entry name" value="PAS_fold"/>
</dbReference>
<dbReference type="PANTHER" id="PTHR41523">
    <property type="entry name" value="TWO-COMPONENT SYSTEM SENSOR PROTEIN"/>
    <property type="match status" value="1"/>
</dbReference>
<dbReference type="SMART" id="SM00086">
    <property type="entry name" value="PAC"/>
    <property type="match status" value="1"/>
</dbReference>
<keyword evidence="16" id="KW-0675">Receptor</keyword>
<dbReference type="EC" id="2.7.13.3" evidence="2"/>
<dbReference type="InterPro" id="IPR000700">
    <property type="entry name" value="PAS-assoc_C"/>
</dbReference>
<evidence type="ECO:0000256" key="1">
    <source>
        <dbReference type="ARBA" id="ARBA00000085"/>
    </source>
</evidence>
<evidence type="ECO:0000256" key="8">
    <source>
        <dbReference type="ARBA" id="ARBA00022643"/>
    </source>
</evidence>
<evidence type="ECO:0000256" key="4">
    <source>
        <dbReference type="ARBA" id="ARBA00022543"/>
    </source>
</evidence>
<gene>
    <name evidence="19" type="ORF">IOD40_02820</name>
</gene>
<dbReference type="PANTHER" id="PTHR41523:SF8">
    <property type="entry name" value="ETHYLENE RESPONSE SENSOR PROTEIN"/>
    <property type="match status" value="1"/>
</dbReference>
<evidence type="ECO:0000259" key="18">
    <source>
        <dbReference type="PROSITE" id="PS50113"/>
    </source>
</evidence>
<keyword evidence="12" id="KW-0418">Kinase</keyword>
<dbReference type="Gene3D" id="3.30.450.20">
    <property type="entry name" value="PAS domain"/>
    <property type="match status" value="1"/>
</dbReference>
<keyword evidence="9" id="KW-0808">Transferase</keyword>
<feature type="domain" description="PAS" evidence="17">
    <location>
        <begin position="15"/>
        <end position="70"/>
    </location>
</feature>
<evidence type="ECO:0000256" key="7">
    <source>
        <dbReference type="ARBA" id="ARBA00022630"/>
    </source>
</evidence>
<keyword evidence="5" id="KW-0597">Phosphoprotein</keyword>
<name>A0ABS0SAA0_9HYPH</name>
<comment type="caution">
    <text evidence="19">The sequence shown here is derived from an EMBL/GenBank/DDBJ whole genome shotgun (WGS) entry which is preliminary data.</text>
</comment>
<dbReference type="SUPFAM" id="SSF55785">
    <property type="entry name" value="PYP-like sensor domain (PAS domain)"/>
    <property type="match status" value="1"/>
</dbReference>
<evidence type="ECO:0000256" key="5">
    <source>
        <dbReference type="ARBA" id="ARBA00022553"/>
    </source>
</evidence>
<keyword evidence="10" id="KW-0677">Repeat</keyword>
<evidence type="ECO:0000256" key="12">
    <source>
        <dbReference type="ARBA" id="ARBA00022777"/>
    </source>
</evidence>
<proteinExistence type="predicted"/>
<protein>
    <recommendedName>
        <fullName evidence="3">Blue-light-activated histidine kinase</fullName>
        <ecNumber evidence="2">2.7.13.3</ecNumber>
    </recommendedName>
</protein>
<dbReference type="Pfam" id="PF07536">
    <property type="entry name" value="HWE_HK"/>
    <property type="match status" value="1"/>
</dbReference>
<evidence type="ECO:0000259" key="17">
    <source>
        <dbReference type="PROSITE" id="PS50112"/>
    </source>
</evidence>
<dbReference type="PROSITE" id="PS50113">
    <property type="entry name" value="PAC"/>
    <property type="match status" value="1"/>
</dbReference>
<keyword evidence="13" id="KW-0067">ATP-binding</keyword>
<dbReference type="InterPro" id="IPR001610">
    <property type="entry name" value="PAC"/>
</dbReference>
<dbReference type="InterPro" id="IPR035965">
    <property type="entry name" value="PAS-like_dom_sf"/>
</dbReference>
<dbReference type="InterPro" id="IPR000014">
    <property type="entry name" value="PAS"/>
</dbReference>
<keyword evidence="20" id="KW-1185">Reference proteome</keyword>
<reference evidence="19 20" key="1">
    <citation type="submission" date="2020-10" db="EMBL/GenBank/DDBJ databases">
        <title>Aquamicrobium zhengzhouensis sp. nov., a exopolysaccharide producing bacterium isolated from farmland soil.</title>
        <authorList>
            <person name="Wang X."/>
        </authorList>
    </citation>
    <scope>NUCLEOTIDE SEQUENCE [LARGE SCALE GENOMIC DNA]</scope>
    <source>
        <strain evidence="20">cd-1</strain>
    </source>
</reference>
<dbReference type="Proteomes" id="UP000601789">
    <property type="component" value="Unassembled WGS sequence"/>
</dbReference>
<evidence type="ECO:0000256" key="16">
    <source>
        <dbReference type="ARBA" id="ARBA00023170"/>
    </source>
</evidence>
<dbReference type="CDD" id="cd00130">
    <property type="entry name" value="PAS"/>
    <property type="match status" value="1"/>
</dbReference>
<keyword evidence="6" id="KW-0716">Sensory transduction</keyword>
<feature type="domain" description="PAC" evidence="18">
    <location>
        <begin position="88"/>
        <end position="140"/>
    </location>
</feature>
<dbReference type="EMBL" id="JADGMQ010000001">
    <property type="protein sequence ID" value="MBI1619600.1"/>
    <property type="molecule type" value="Genomic_DNA"/>
</dbReference>
<evidence type="ECO:0000256" key="3">
    <source>
        <dbReference type="ARBA" id="ARBA00021740"/>
    </source>
</evidence>
<keyword evidence="15" id="KW-0843">Virulence</keyword>
<keyword evidence="11" id="KW-0547">Nucleotide-binding</keyword>
<keyword evidence="8" id="KW-0288">FMN</keyword>
<dbReference type="SMART" id="SM00091">
    <property type="entry name" value="PAS"/>
    <property type="match status" value="1"/>
</dbReference>
<evidence type="ECO:0000256" key="6">
    <source>
        <dbReference type="ARBA" id="ARBA00022606"/>
    </source>
</evidence>
<evidence type="ECO:0000256" key="14">
    <source>
        <dbReference type="ARBA" id="ARBA00022991"/>
    </source>
</evidence>
<evidence type="ECO:0000256" key="13">
    <source>
        <dbReference type="ARBA" id="ARBA00022840"/>
    </source>
</evidence>
<evidence type="ECO:0000256" key="15">
    <source>
        <dbReference type="ARBA" id="ARBA00023026"/>
    </source>
</evidence>
<sequence length="342" mass="37340">MSSDIIQRADSDGISDARLAAIVDCSFDAIISKDLNSVIVSWNAAAERLFGYCAEEAIGKSILMLIPESRRGEEVSIISRIKAGERVETFETVRVRKDGKLVPVSLTVSPIRNRHGEIVGASKIARDISQAKESERQIRLLLREVNHRVKNQYAVILSIIRETARRCGSPADYEASLRERIMSLSNAHDLLVLGDWVGAGLAKLAADQLRAFPNEDRIFVNGPVVTISPNAVQHLAMAFHELATNSAKHGVLASGAGSIVVQWGIATDHEGFDQFHLEWIETFAEPFLEGIVEAGRGQGFGTVILKRVTPQALSATATFESTASRIAWRLRGPAKHVINSKA</sequence>
<evidence type="ECO:0000256" key="9">
    <source>
        <dbReference type="ARBA" id="ARBA00022679"/>
    </source>
</evidence>
<dbReference type="InterPro" id="IPR011102">
    <property type="entry name" value="Sig_transdc_His_kinase_HWE"/>
</dbReference>
<evidence type="ECO:0000256" key="11">
    <source>
        <dbReference type="ARBA" id="ARBA00022741"/>
    </source>
</evidence>
<organism evidence="19 20">
    <name type="scientific">Aquamicrobium zhengzhouense</name>
    <dbReference type="NCBI Taxonomy" id="2781738"/>
    <lineage>
        <taxon>Bacteria</taxon>
        <taxon>Pseudomonadati</taxon>
        <taxon>Pseudomonadota</taxon>
        <taxon>Alphaproteobacteria</taxon>
        <taxon>Hyphomicrobiales</taxon>
        <taxon>Phyllobacteriaceae</taxon>
        <taxon>Aquamicrobium</taxon>
    </lineage>
</organism>